<sequence>MKYAQHGEFSLHWQGDVLVARYTGTWNELASTNLHATAKQMWAAGLPAPAWGLLSDVREWGGGTPQALELWWEFFEDCVQHGLLAVSDVVPSPMLKLVLSPLAKRASALAHYHRGDNIEDALQWLASQGLRTG</sequence>
<organism evidence="1 2">
    <name type="scientific">Rhodoferax aquaticus</name>
    <dbReference type="NCBI Taxonomy" id="2527691"/>
    <lineage>
        <taxon>Bacteria</taxon>
        <taxon>Pseudomonadati</taxon>
        <taxon>Pseudomonadota</taxon>
        <taxon>Betaproteobacteria</taxon>
        <taxon>Burkholderiales</taxon>
        <taxon>Comamonadaceae</taxon>
        <taxon>Rhodoferax</taxon>
    </lineage>
</organism>
<protein>
    <recommendedName>
        <fullName evidence="3">STAS/SEC14 domain-containing protein</fullName>
    </recommendedName>
</protein>
<dbReference type="KEGG" id="rhg:EXZ61_00670"/>
<name>A0A515EJG1_9BURK</name>
<reference evidence="2" key="1">
    <citation type="submission" date="2019-02" db="EMBL/GenBank/DDBJ databases">
        <title>Complete genome sequence of Rhodoferax sp. Gr-4.</title>
        <authorList>
            <person name="Jin L."/>
        </authorList>
    </citation>
    <scope>NUCLEOTIDE SEQUENCE [LARGE SCALE GENOMIC DNA]</scope>
    <source>
        <strain evidence="2">Gr-4</strain>
    </source>
</reference>
<evidence type="ECO:0000313" key="2">
    <source>
        <dbReference type="Proteomes" id="UP000317365"/>
    </source>
</evidence>
<gene>
    <name evidence="1" type="ORF">EXZ61_00670</name>
</gene>
<dbReference type="AlphaFoldDB" id="A0A515EJG1"/>
<evidence type="ECO:0008006" key="3">
    <source>
        <dbReference type="Google" id="ProtNLM"/>
    </source>
</evidence>
<proteinExistence type="predicted"/>
<dbReference type="Proteomes" id="UP000317365">
    <property type="component" value="Chromosome"/>
</dbReference>
<dbReference type="EMBL" id="CP036282">
    <property type="protein sequence ID" value="QDL52807.1"/>
    <property type="molecule type" value="Genomic_DNA"/>
</dbReference>
<keyword evidence="2" id="KW-1185">Reference proteome</keyword>
<accession>A0A515EJG1</accession>
<reference evidence="2" key="2">
    <citation type="journal article" date="2020" name="Int. J. Syst. Evol. Microbiol.">
        <title>Genomic insights into a novel species Rhodoferax aquaticus sp. nov., isolated from freshwater.</title>
        <authorList>
            <person name="Li T."/>
            <person name="Zhuo Y."/>
            <person name="Jin C.Z."/>
            <person name="Wu X."/>
            <person name="Ko S.R."/>
            <person name="Jin F.J."/>
            <person name="Ahn C.Y."/>
            <person name="Oh H.M."/>
            <person name="Lee H.G."/>
            <person name="Jin L."/>
        </authorList>
    </citation>
    <scope>NUCLEOTIDE SEQUENCE [LARGE SCALE GENOMIC DNA]</scope>
    <source>
        <strain evidence="2">Gr-4</strain>
    </source>
</reference>
<dbReference type="RefSeq" id="WP_142808259.1">
    <property type="nucleotide sequence ID" value="NZ_CP036282.1"/>
</dbReference>
<evidence type="ECO:0000313" key="1">
    <source>
        <dbReference type="EMBL" id="QDL52807.1"/>
    </source>
</evidence>